<dbReference type="RefSeq" id="XP_033600091.1">
    <property type="nucleotide sequence ID" value="XM_033744127.1"/>
</dbReference>
<dbReference type="AlphaFoldDB" id="A0A6A6W6Q2"/>
<evidence type="ECO:0000256" key="5">
    <source>
        <dbReference type="ARBA" id="ARBA00022679"/>
    </source>
</evidence>
<evidence type="ECO:0000256" key="7">
    <source>
        <dbReference type="ARBA" id="ARBA00022801"/>
    </source>
</evidence>
<evidence type="ECO:0000259" key="19">
    <source>
        <dbReference type="PROSITE" id="PS51762"/>
    </source>
</evidence>
<feature type="chain" id="PRO_5025568377" description="Crh-like protein" evidence="18">
    <location>
        <begin position="20"/>
        <end position="404"/>
    </location>
</feature>
<evidence type="ECO:0000256" key="18">
    <source>
        <dbReference type="SAM" id="SignalP"/>
    </source>
</evidence>
<dbReference type="GeneID" id="54485181"/>
<dbReference type="EMBL" id="ML996573">
    <property type="protein sequence ID" value="KAF2757640.1"/>
    <property type="molecule type" value="Genomic_DNA"/>
</dbReference>
<dbReference type="GO" id="GO:0016757">
    <property type="term" value="F:glycosyltransferase activity"/>
    <property type="evidence" value="ECO:0007669"/>
    <property type="project" value="UniProtKB-KW"/>
</dbReference>
<gene>
    <name evidence="20" type="ORF">EJ05DRAFT_476871</name>
</gene>
<keyword evidence="21" id="KW-1185">Reference proteome</keyword>
<feature type="compositionally biased region" description="Low complexity" evidence="17">
    <location>
        <begin position="283"/>
        <end position="314"/>
    </location>
</feature>
<evidence type="ECO:0000256" key="4">
    <source>
        <dbReference type="ARBA" id="ARBA00022676"/>
    </source>
</evidence>
<name>A0A6A6W6Q2_9PEZI</name>
<feature type="signal peptide" evidence="18">
    <location>
        <begin position="1"/>
        <end position="19"/>
    </location>
</feature>
<dbReference type="EC" id="3.2.-.-" evidence="14"/>
<feature type="region of interest" description="Disordered" evidence="17">
    <location>
        <begin position="263"/>
        <end position="321"/>
    </location>
</feature>
<evidence type="ECO:0000313" key="21">
    <source>
        <dbReference type="Proteomes" id="UP000799437"/>
    </source>
</evidence>
<evidence type="ECO:0000256" key="2">
    <source>
        <dbReference type="ARBA" id="ARBA00004589"/>
    </source>
</evidence>
<sequence>MALRYSTAALAALLPFVSAQTFSACNPMKKSGCPDNPALPQTFESDFRKGESAFDGWNAIAGQLSYQGDGAHFTIEKQGQSTTIQTDGYAMYGRFEVRTKAAAGTGIVSSIVLQSESLDEFDWEFLGSSPNEVQVNYFGKGDTTTYDRMTRNPVANAQANVHTYIVDWNAERAEFWIDSTRVRVITRAEANGGANYPQTPMNLRIGIWAGGDPNNEEGTIAWAGGKTDFSQAPFTQVLESIKITNFSPGSAYKWTDMSGNSDSIEVVGGDAVQSPSKPDEEAPSSTPTPSAAPSSSGAESSSAPESAGPKESAAYAPGGLGGGNGGVTQQATTLAPEATAVVNCSAGATDSFCQTAAVVTPAPTPSGAGNGGAGTQPTGTGAAPRATAIGGIAVAAGVVAALLS</sequence>
<dbReference type="PIRSF" id="PIRSF037299">
    <property type="entry name" value="Glycosidase_CRH1_prd"/>
    <property type="match status" value="1"/>
</dbReference>
<dbReference type="OrthoDB" id="4781at2759"/>
<feature type="disulfide bond" evidence="16">
    <location>
        <begin position="25"/>
        <end position="33"/>
    </location>
</feature>
<keyword evidence="16" id="KW-1015">Disulfide bond</keyword>
<evidence type="ECO:0000256" key="1">
    <source>
        <dbReference type="ARBA" id="ARBA00000822"/>
    </source>
</evidence>
<evidence type="ECO:0000256" key="16">
    <source>
        <dbReference type="PIRSR" id="PIRSR037299-2"/>
    </source>
</evidence>
<evidence type="ECO:0000256" key="9">
    <source>
        <dbReference type="ARBA" id="ARBA00023180"/>
    </source>
</evidence>
<evidence type="ECO:0000256" key="3">
    <source>
        <dbReference type="ARBA" id="ARBA00022622"/>
    </source>
</evidence>
<keyword evidence="8 14" id="KW-0472">Membrane</keyword>
<evidence type="ECO:0000256" key="8">
    <source>
        <dbReference type="ARBA" id="ARBA00023136"/>
    </source>
</evidence>
<keyword evidence="12" id="KW-0961">Cell wall biogenesis/degradation</keyword>
<evidence type="ECO:0000256" key="13">
    <source>
        <dbReference type="ARBA" id="ARBA00038074"/>
    </source>
</evidence>
<protein>
    <recommendedName>
        <fullName evidence="14">Crh-like protein</fullName>
        <ecNumber evidence="14">3.2.-.-</ecNumber>
    </recommendedName>
</protein>
<dbReference type="GO" id="GO:0031505">
    <property type="term" value="P:fungal-type cell wall organization"/>
    <property type="evidence" value="ECO:0007669"/>
    <property type="project" value="TreeGrafter"/>
</dbReference>
<evidence type="ECO:0000256" key="17">
    <source>
        <dbReference type="SAM" id="MobiDB-lite"/>
    </source>
</evidence>
<dbReference type="PROSITE" id="PS51257">
    <property type="entry name" value="PROKAR_LIPOPROTEIN"/>
    <property type="match status" value="1"/>
</dbReference>
<keyword evidence="7 14" id="KW-0378">Hydrolase</keyword>
<feature type="active site" description="Proton donor" evidence="15">
    <location>
        <position position="124"/>
    </location>
</feature>
<keyword evidence="3" id="KW-0336">GPI-anchor</keyword>
<reference evidence="20" key="1">
    <citation type="journal article" date="2020" name="Stud. Mycol.">
        <title>101 Dothideomycetes genomes: a test case for predicting lifestyles and emergence of pathogens.</title>
        <authorList>
            <person name="Haridas S."/>
            <person name="Albert R."/>
            <person name="Binder M."/>
            <person name="Bloem J."/>
            <person name="Labutti K."/>
            <person name="Salamov A."/>
            <person name="Andreopoulos B."/>
            <person name="Baker S."/>
            <person name="Barry K."/>
            <person name="Bills G."/>
            <person name="Bluhm B."/>
            <person name="Cannon C."/>
            <person name="Castanera R."/>
            <person name="Culley D."/>
            <person name="Daum C."/>
            <person name="Ezra D."/>
            <person name="Gonzalez J."/>
            <person name="Henrissat B."/>
            <person name="Kuo A."/>
            <person name="Liang C."/>
            <person name="Lipzen A."/>
            <person name="Lutzoni F."/>
            <person name="Magnuson J."/>
            <person name="Mondo S."/>
            <person name="Nolan M."/>
            <person name="Ohm R."/>
            <person name="Pangilinan J."/>
            <person name="Park H.-J."/>
            <person name="Ramirez L."/>
            <person name="Alfaro M."/>
            <person name="Sun H."/>
            <person name="Tritt A."/>
            <person name="Yoshinaga Y."/>
            <person name="Zwiers L.-H."/>
            <person name="Turgeon B."/>
            <person name="Goodwin S."/>
            <person name="Spatafora J."/>
            <person name="Crous P."/>
            <person name="Grigoriev I."/>
        </authorList>
    </citation>
    <scope>NUCLEOTIDE SEQUENCE</scope>
    <source>
        <strain evidence="20">CBS 121739</strain>
    </source>
</reference>
<dbReference type="InterPro" id="IPR000757">
    <property type="entry name" value="Beta-glucanase-like"/>
</dbReference>
<dbReference type="GO" id="GO:0008843">
    <property type="term" value="F:endochitinase activity"/>
    <property type="evidence" value="ECO:0007669"/>
    <property type="project" value="UniProtKB-EC"/>
</dbReference>
<comment type="subcellular location">
    <subcellularLocation>
        <location evidence="2">Membrane</location>
        <topology evidence="2">Lipid-anchor</topology>
        <topology evidence="2">GPI-anchor</topology>
    </subcellularLocation>
</comment>
<dbReference type="PROSITE" id="PS51762">
    <property type="entry name" value="GH16_2"/>
    <property type="match status" value="1"/>
</dbReference>
<dbReference type="GO" id="GO:0009277">
    <property type="term" value="C:fungal-type cell wall"/>
    <property type="evidence" value="ECO:0007669"/>
    <property type="project" value="TreeGrafter"/>
</dbReference>
<feature type="domain" description="GH16" evidence="19">
    <location>
        <begin position="34"/>
        <end position="238"/>
    </location>
</feature>
<comment type="similarity">
    <text evidence="13">Belongs to the glycosyl hydrolase 16 family. CRH1 subfamily.</text>
</comment>
<keyword evidence="4" id="KW-0328">Glycosyltransferase</keyword>
<comment type="catalytic activity">
    <reaction evidence="1">
        <text>Random endo-hydrolysis of N-acetyl-beta-D-glucosaminide (1-&gt;4)-beta-linkages in chitin and chitodextrins.</text>
        <dbReference type="EC" id="3.2.1.14"/>
    </reaction>
</comment>
<evidence type="ECO:0000313" key="20">
    <source>
        <dbReference type="EMBL" id="KAF2757640.1"/>
    </source>
</evidence>
<dbReference type="GO" id="GO:0098552">
    <property type="term" value="C:side of membrane"/>
    <property type="evidence" value="ECO:0007669"/>
    <property type="project" value="UniProtKB-KW"/>
</dbReference>
<evidence type="ECO:0000256" key="14">
    <source>
        <dbReference type="PIRNR" id="PIRNR037299"/>
    </source>
</evidence>
<dbReference type="InterPro" id="IPR017168">
    <property type="entry name" value="CHR-like"/>
</dbReference>
<dbReference type="InterPro" id="IPR050546">
    <property type="entry name" value="Glycosyl_Hydrlase_16"/>
</dbReference>
<keyword evidence="11" id="KW-0326">Glycosidase</keyword>
<evidence type="ECO:0000256" key="11">
    <source>
        <dbReference type="ARBA" id="ARBA00023295"/>
    </source>
</evidence>
<dbReference type="SUPFAM" id="SSF49899">
    <property type="entry name" value="Concanavalin A-like lectins/glucanases"/>
    <property type="match status" value="1"/>
</dbReference>
<keyword evidence="5" id="KW-0808">Transferase</keyword>
<dbReference type="GO" id="GO:0030246">
    <property type="term" value="F:carbohydrate binding"/>
    <property type="evidence" value="ECO:0007669"/>
    <property type="project" value="UniProtKB-KW"/>
</dbReference>
<dbReference type="Pfam" id="PF00722">
    <property type="entry name" value="Glyco_hydro_16"/>
    <property type="match status" value="1"/>
</dbReference>
<dbReference type="PANTHER" id="PTHR10963:SF27">
    <property type="entry name" value="GLYCOSIDASE-RELATED"/>
    <property type="match status" value="1"/>
</dbReference>
<accession>A0A6A6W6Q2</accession>
<evidence type="ECO:0000256" key="12">
    <source>
        <dbReference type="ARBA" id="ARBA00023316"/>
    </source>
</evidence>
<dbReference type="Gene3D" id="2.60.120.200">
    <property type="match status" value="1"/>
</dbReference>
<feature type="region of interest" description="Disordered" evidence="17">
    <location>
        <begin position="363"/>
        <end position="383"/>
    </location>
</feature>
<proteinExistence type="inferred from homology"/>
<feature type="active site" description="Nucleophile" evidence="15">
    <location>
        <position position="120"/>
    </location>
</feature>
<dbReference type="GO" id="GO:0005975">
    <property type="term" value="P:carbohydrate metabolic process"/>
    <property type="evidence" value="ECO:0007669"/>
    <property type="project" value="InterPro"/>
</dbReference>
<evidence type="ECO:0000256" key="6">
    <source>
        <dbReference type="ARBA" id="ARBA00022729"/>
    </source>
</evidence>
<evidence type="ECO:0000256" key="15">
    <source>
        <dbReference type="PIRSR" id="PIRSR037299-1"/>
    </source>
</evidence>
<dbReference type="CDD" id="cd02183">
    <property type="entry name" value="GH16_fungal_CRH1_transglycosylase"/>
    <property type="match status" value="1"/>
</dbReference>
<keyword evidence="9" id="KW-0325">Glycoprotein</keyword>
<keyword evidence="10" id="KW-0449">Lipoprotein</keyword>
<dbReference type="Proteomes" id="UP000799437">
    <property type="component" value="Unassembled WGS sequence"/>
</dbReference>
<evidence type="ECO:0000256" key="10">
    <source>
        <dbReference type="ARBA" id="ARBA00023288"/>
    </source>
</evidence>
<organism evidence="20 21">
    <name type="scientific">Pseudovirgaria hyperparasitica</name>
    <dbReference type="NCBI Taxonomy" id="470096"/>
    <lineage>
        <taxon>Eukaryota</taxon>
        <taxon>Fungi</taxon>
        <taxon>Dikarya</taxon>
        <taxon>Ascomycota</taxon>
        <taxon>Pezizomycotina</taxon>
        <taxon>Dothideomycetes</taxon>
        <taxon>Dothideomycetes incertae sedis</taxon>
        <taxon>Acrospermales</taxon>
        <taxon>Acrospermaceae</taxon>
        <taxon>Pseudovirgaria</taxon>
    </lineage>
</organism>
<keyword evidence="20" id="KW-0430">Lectin</keyword>
<dbReference type="PANTHER" id="PTHR10963">
    <property type="entry name" value="GLYCOSYL HYDROLASE-RELATED"/>
    <property type="match status" value="1"/>
</dbReference>
<keyword evidence="6 18" id="KW-0732">Signal</keyword>
<dbReference type="InterPro" id="IPR013320">
    <property type="entry name" value="ConA-like_dom_sf"/>
</dbReference>